<protein>
    <submittedName>
        <fullName evidence="1">Uncharacterized protein</fullName>
    </submittedName>
</protein>
<dbReference type="EMBL" id="JXJN01013888">
    <property type="status" value="NOT_ANNOTATED_CDS"/>
    <property type="molecule type" value="Genomic_DNA"/>
</dbReference>
<dbReference type="EnsemblMetazoa" id="GPPI029338-RA">
    <property type="protein sequence ID" value="GPPI029338-PA"/>
    <property type="gene ID" value="GPPI029338"/>
</dbReference>
<sequence length="162" mass="18540">MCFFFHSRAVKFAALMKVQYVTEKNNQEQERTSRYCAHSIISSRKHSINLIHVSEIIDARSILGFQIISSLIVLQTLLRSLNALVNDKHWTSSPAMYLSEKLNIIEELYSSVYLARLGQVHLPCYRILLYLNDSSISDSLICCVLRLYLVSAQPQNDKIKSG</sequence>
<reference evidence="1" key="2">
    <citation type="submission" date="2020-05" db="UniProtKB">
        <authorList>
            <consortium name="EnsemblMetazoa"/>
        </authorList>
    </citation>
    <scope>IDENTIFICATION</scope>
    <source>
        <strain evidence="1">IAEA</strain>
    </source>
</reference>
<dbReference type="AlphaFoldDB" id="A0A1B0BGL1"/>
<dbReference type="Proteomes" id="UP000092460">
    <property type="component" value="Unassembled WGS sequence"/>
</dbReference>
<organism evidence="1 2">
    <name type="scientific">Glossina palpalis gambiensis</name>
    <dbReference type="NCBI Taxonomy" id="67801"/>
    <lineage>
        <taxon>Eukaryota</taxon>
        <taxon>Metazoa</taxon>
        <taxon>Ecdysozoa</taxon>
        <taxon>Arthropoda</taxon>
        <taxon>Hexapoda</taxon>
        <taxon>Insecta</taxon>
        <taxon>Pterygota</taxon>
        <taxon>Neoptera</taxon>
        <taxon>Endopterygota</taxon>
        <taxon>Diptera</taxon>
        <taxon>Brachycera</taxon>
        <taxon>Muscomorpha</taxon>
        <taxon>Hippoboscoidea</taxon>
        <taxon>Glossinidae</taxon>
        <taxon>Glossina</taxon>
    </lineage>
</organism>
<evidence type="ECO:0000313" key="1">
    <source>
        <dbReference type="EnsemblMetazoa" id="GPPI029338-PA"/>
    </source>
</evidence>
<accession>A0A1B0BGL1</accession>
<evidence type="ECO:0000313" key="2">
    <source>
        <dbReference type="Proteomes" id="UP000092460"/>
    </source>
</evidence>
<proteinExistence type="predicted"/>
<keyword evidence="2" id="KW-1185">Reference proteome</keyword>
<dbReference type="VEuPathDB" id="VectorBase:GPPI029338"/>
<name>A0A1B0BGL1_9MUSC</name>
<reference evidence="2" key="1">
    <citation type="submission" date="2015-01" db="EMBL/GenBank/DDBJ databases">
        <authorList>
            <person name="Aksoy S."/>
            <person name="Warren W."/>
            <person name="Wilson R.K."/>
        </authorList>
    </citation>
    <scope>NUCLEOTIDE SEQUENCE [LARGE SCALE GENOMIC DNA]</scope>
    <source>
        <strain evidence="2">IAEA</strain>
    </source>
</reference>